<feature type="chain" id="PRO_5020774585" evidence="1">
    <location>
        <begin position="23"/>
        <end position="564"/>
    </location>
</feature>
<dbReference type="EMBL" id="SRSO01000015">
    <property type="protein sequence ID" value="TGV02202.1"/>
    <property type="molecule type" value="Genomic_DNA"/>
</dbReference>
<dbReference type="Gene3D" id="2.160.20.10">
    <property type="entry name" value="Single-stranded right-handed beta-helix, Pectin lyase-like"/>
    <property type="match status" value="1"/>
</dbReference>
<evidence type="ECO:0000313" key="2">
    <source>
        <dbReference type="EMBL" id="TGV02202.1"/>
    </source>
</evidence>
<name>A0A4S1DXG0_9FLAO</name>
<organism evidence="2 3">
    <name type="scientific">Flavivirga rizhaonensis</name>
    <dbReference type="NCBI Taxonomy" id="2559571"/>
    <lineage>
        <taxon>Bacteria</taxon>
        <taxon>Pseudomonadati</taxon>
        <taxon>Bacteroidota</taxon>
        <taxon>Flavobacteriia</taxon>
        <taxon>Flavobacteriales</taxon>
        <taxon>Flavobacteriaceae</taxon>
        <taxon>Flavivirga</taxon>
    </lineage>
</organism>
<dbReference type="AlphaFoldDB" id="A0A4S1DXG0"/>
<protein>
    <submittedName>
        <fullName evidence="2">Right-handed parallel beta-helix repeat-containing protein</fullName>
    </submittedName>
</protein>
<keyword evidence="1" id="KW-0732">Signal</keyword>
<evidence type="ECO:0000313" key="3">
    <source>
        <dbReference type="Proteomes" id="UP000307602"/>
    </source>
</evidence>
<dbReference type="InterPro" id="IPR012334">
    <property type="entry name" value="Pectin_lyas_fold"/>
</dbReference>
<evidence type="ECO:0000256" key="1">
    <source>
        <dbReference type="SAM" id="SignalP"/>
    </source>
</evidence>
<gene>
    <name evidence="2" type="ORF">EM932_11680</name>
</gene>
<accession>A0A4S1DXG0</accession>
<sequence length="564" mass="62930">MIMLKNLLVVSMLLLVLTSCDSNEIYVSPQGNQTSPGTKSDPLSFAAGINHISKLLKEKGLPEDGIKINVLGGVYQFDRPIVLSEEFKGTREAPIIIQAVVGENVLFDGSMLIAPEKFNTIKNKKKAPLTKLAIDKIMVADGFLTLEGTSYVKVIGLSVKNVGSGSVYKITGDHNLIASAKISNSTAIGVDVSGNSNRVKGCDLIDLDTHVKLDGGVRSPNEIIPGYNVVENCHIYQKNFKHKKVNIILKGVGNTFRNNLIHNSLGQSMVVKGNDHIIEYNELFNIDLDEGDGGAIYSGADLGGFGNIYRYNFFHHLIPISDKVECAGLHLDDGQSGATCVGNVFYKSASKGISMHGGAGHTLKENVFLEGDRGAYFATSLGNKIFQIQKEIKADLNHPRRGTKEDYIGRVEAYTGEKGWTKSPWKEKYPLMNTVLSDTLEFGRFWPIHYTIENNFYYNNQKSFDEIIDYRVDSIVVTKSSIKNNECVSINDFVDYENMGFKFKNEVKYPNIPFDDIGLYIDEYRSQMPKKEHYRKAIKRFYKGISNRDSETKERFNSAKIVEE</sequence>
<dbReference type="OrthoDB" id="9763537at2"/>
<reference evidence="2 3" key="1">
    <citation type="submission" date="2019-04" db="EMBL/GenBank/DDBJ databases">
        <authorList>
            <person name="Liu A."/>
        </authorList>
    </citation>
    <scope>NUCLEOTIDE SEQUENCE [LARGE SCALE GENOMIC DNA]</scope>
    <source>
        <strain evidence="2 3">RZ03</strain>
    </source>
</reference>
<feature type="signal peptide" evidence="1">
    <location>
        <begin position="1"/>
        <end position="22"/>
    </location>
</feature>
<dbReference type="PANTHER" id="PTHR36453">
    <property type="entry name" value="SECRETED PROTEIN-RELATED"/>
    <property type="match status" value="1"/>
</dbReference>
<proteinExistence type="predicted"/>
<dbReference type="Proteomes" id="UP000307602">
    <property type="component" value="Unassembled WGS sequence"/>
</dbReference>
<dbReference type="SUPFAM" id="SSF51126">
    <property type="entry name" value="Pectin lyase-like"/>
    <property type="match status" value="1"/>
</dbReference>
<dbReference type="PANTHER" id="PTHR36453:SF1">
    <property type="entry name" value="RIGHT HANDED BETA HELIX DOMAIN-CONTAINING PROTEIN"/>
    <property type="match status" value="1"/>
</dbReference>
<comment type="caution">
    <text evidence="2">The sequence shown here is derived from an EMBL/GenBank/DDBJ whole genome shotgun (WGS) entry which is preliminary data.</text>
</comment>
<dbReference type="InterPro" id="IPR011050">
    <property type="entry name" value="Pectin_lyase_fold/virulence"/>
</dbReference>
<dbReference type="PROSITE" id="PS51257">
    <property type="entry name" value="PROKAR_LIPOPROTEIN"/>
    <property type="match status" value="1"/>
</dbReference>
<keyword evidence="3" id="KW-1185">Reference proteome</keyword>